<keyword evidence="3" id="KW-1185">Reference proteome</keyword>
<sequence length="172" mass="19303">MTEINNARWTSDHLLKPGGTALYAAQQRERLRQMADEVQALLREYRSDLESMKFDGDKPLQARIRAYLASRPLAQLESDLRDAVNHVGKLDPEFQRRYVELPEKREKAAEKKELEKAQKKGMNTARSMNTAGQLNGIAHALTDTAEDEKGVTAKSGTGGDGPSFLDYLEKRA</sequence>
<proteinExistence type="predicted"/>
<reference evidence="2 3" key="1">
    <citation type="submission" date="2024-06" db="EMBL/GenBank/DDBJ databases">
        <title>The Natural Products Discovery Center: Release of the First 8490 Sequenced Strains for Exploring Actinobacteria Biosynthetic Diversity.</title>
        <authorList>
            <person name="Kalkreuter E."/>
            <person name="Kautsar S.A."/>
            <person name="Yang D."/>
            <person name="Bader C.D."/>
            <person name="Teijaro C.N."/>
            <person name="Fluegel L."/>
            <person name="Davis C.M."/>
            <person name="Simpson J.R."/>
            <person name="Lauterbach L."/>
            <person name="Steele A.D."/>
            <person name="Gui C."/>
            <person name="Meng S."/>
            <person name="Li G."/>
            <person name="Viehrig K."/>
            <person name="Ye F."/>
            <person name="Su P."/>
            <person name="Kiefer A.F."/>
            <person name="Nichols A."/>
            <person name="Cepeda A.J."/>
            <person name="Yan W."/>
            <person name="Fan B."/>
            <person name="Jiang Y."/>
            <person name="Adhikari A."/>
            <person name="Zheng C.-J."/>
            <person name="Schuster L."/>
            <person name="Cowan T.M."/>
            <person name="Smanski M.J."/>
            <person name="Chevrette M.G."/>
            <person name="De Carvalho L.P.S."/>
            <person name="Shen B."/>
        </authorList>
    </citation>
    <scope>NUCLEOTIDE SEQUENCE [LARGE SCALE GENOMIC DNA]</scope>
    <source>
        <strain evidence="2 3">NPDC006434</strain>
    </source>
</reference>
<accession>A0ABV2V233</accession>
<organism evidence="2 3">
    <name type="scientific">Streptomyces ossamyceticus</name>
    <dbReference type="NCBI Taxonomy" id="249581"/>
    <lineage>
        <taxon>Bacteria</taxon>
        <taxon>Bacillati</taxon>
        <taxon>Actinomycetota</taxon>
        <taxon>Actinomycetes</taxon>
        <taxon>Kitasatosporales</taxon>
        <taxon>Streptomycetaceae</taxon>
        <taxon>Streptomyces</taxon>
    </lineage>
</organism>
<feature type="compositionally biased region" description="Polar residues" evidence="1">
    <location>
        <begin position="124"/>
        <end position="133"/>
    </location>
</feature>
<evidence type="ECO:0000256" key="1">
    <source>
        <dbReference type="SAM" id="MobiDB-lite"/>
    </source>
</evidence>
<feature type="compositionally biased region" description="Basic and acidic residues" evidence="1">
    <location>
        <begin position="104"/>
        <end position="118"/>
    </location>
</feature>
<name>A0ABV2V233_9ACTN</name>
<protein>
    <submittedName>
        <fullName evidence="2">Uncharacterized protein</fullName>
    </submittedName>
</protein>
<comment type="caution">
    <text evidence="2">The sequence shown here is derived from an EMBL/GenBank/DDBJ whole genome shotgun (WGS) entry which is preliminary data.</text>
</comment>
<dbReference type="RefSeq" id="WP_355399410.1">
    <property type="nucleotide sequence ID" value="NZ_JBEXPZ010000034.1"/>
</dbReference>
<dbReference type="Proteomes" id="UP001550210">
    <property type="component" value="Unassembled WGS sequence"/>
</dbReference>
<evidence type="ECO:0000313" key="2">
    <source>
        <dbReference type="EMBL" id="MET9847893.1"/>
    </source>
</evidence>
<dbReference type="EMBL" id="JBEXPZ010000034">
    <property type="protein sequence ID" value="MET9847893.1"/>
    <property type="molecule type" value="Genomic_DNA"/>
</dbReference>
<feature type="region of interest" description="Disordered" evidence="1">
    <location>
        <begin position="104"/>
        <end position="172"/>
    </location>
</feature>
<evidence type="ECO:0000313" key="3">
    <source>
        <dbReference type="Proteomes" id="UP001550210"/>
    </source>
</evidence>
<gene>
    <name evidence="2" type="ORF">ABZZ21_25760</name>
</gene>